<accession>A0ABW0IQJ4</accession>
<evidence type="ECO:0000256" key="7">
    <source>
        <dbReference type="ARBA" id="ARBA00022692"/>
    </source>
</evidence>
<evidence type="ECO:0000313" key="18">
    <source>
        <dbReference type="Proteomes" id="UP001596053"/>
    </source>
</evidence>
<dbReference type="CDD" id="cd01662">
    <property type="entry name" value="Ubiquinol_Oxidase_I"/>
    <property type="match status" value="1"/>
</dbReference>
<comment type="similarity">
    <text evidence="2 14">Belongs to the heme-copper respiratory oxidase family.</text>
</comment>
<keyword evidence="9 14" id="KW-0249">Electron transport</keyword>
<organism evidence="17 18">
    <name type="scientific">Bosea eneae</name>
    <dbReference type="NCBI Taxonomy" id="151454"/>
    <lineage>
        <taxon>Bacteria</taxon>
        <taxon>Pseudomonadati</taxon>
        <taxon>Pseudomonadota</taxon>
        <taxon>Alphaproteobacteria</taxon>
        <taxon>Hyphomicrobiales</taxon>
        <taxon>Boseaceae</taxon>
        <taxon>Bosea</taxon>
    </lineage>
</organism>
<keyword evidence="8" id="KW-0479">Metal-binding</keyword>
<keyword evidence="18" id="KW-1185">Reference proteome</keyword>
<feature type="transmembrane region" description="Helical" evidence="15">
    <location>
        <begin position="599"/>
        <end position="618"/>
    </location>
</feature>
<keyword evidence="3 14" id="KW-0813">Transport</keyword>
<comment type="subcellular location">
    <subcellularLocation>
        <location evidence="1">Cell membrane</location>
        <topology evidence="1">Multi-pass membrane protein</topology>
    </subcellularLocation>
</comment>
<reference evidence="18" key="1">
    <citation type="journal article" date="2019" name="Int. J. Syst. Evol. Microbiol.">
        <title>The Global Catalogue of Microorganisms (GCM) 10K type strain sequencing project: providing services to taxonomists for standard genome sequencing and annotation.</title>
        <authorList>
            <consortium name="The Broad Institute Genomics Platform"/>
            <consortium name="The Broad Institute Genome Sequencing Center for Infectious Disease"/>
            <person name="Wu L."/>
            <person name="Ma J."/>
        </authorList>
    </citation>
    <scope>NUCLEOTIDE SEQUENCE [LARGE SCALE GENOMIC DNA]</scope>
    <source>
        <strain evidence="18">NCAIM B.01391</strain>
    </source>
</reference>
<keyword evidence="4" id="KW-1003">Cell membrane</keyword>
<sequence length="666" mass="74809">MTSYPDWWKLLFGRLTLESFPYHEPILVVTFAVVLLGGLALVALITKYKLWGYLWHEWFTSVDHKKIGIMYMILGVIMLLRGFADALMMRGQQAIAFAGNEGYLPPHHYDQIFTAHGVIMIFFVAMPFVTGLMNYVVPLQIGARDVAFPFLNNFSFWMTVGGAVLIMASLFIGEFAKVGWLAYPPLSGAAYSPGVGMDYYLWGLQIAGIGTTLSGVNLIATIVKMRAPGMDMMKMPVFTWTSLCTNVLIVATFPILAATLALLTLDRYVGTNFFTNDLGGNPMMYVNLIWIWGHPEVYILILPIFGVYSEVASTFCGKRLFGYASMVYATVVITILSYLVWLHHFFTMGSGASVNSFFGITTMIISIPTGAKIFNWLFTMYRGRIRFELPMMWLIAFMLTFVIGGMTGVMLAVPPADFVLHNSLFLIAHFHNVIIGGVVFGVFAGIAYWFPKAFGFKLDRFWGVLSFWFWVIGFYVAFMPLYVLGLMGVTRRLSRFEDPSLQIWFVIAAMGAVLIALGILCFLIQIGVSILRREQLRDTTGDPWDGRTLEWSTSSPPPAYNFAFTPVVHDLDTWADMKKRGYQRPLGGYRPIHMPKNTGAGVIIAGLATLCGFALIWYIWWLAALSFVAVIAAVIIHTFNYDRDFHIPADEVLRAEDERTRLLGQT</sequence>
<feature type="transmembrane region" description="Helical" evidence="15">
    <location>
        <begin position="503"/>
        <end position="528"/>
    </location>
</feature>
<evidence type="ECO:0000256" key="4">
    <source>
        <dbReference type="ARBA" id="ARBA00022475"/>
    </source>
</evidence>
<keyword evidence="5 14" id="KW-0349">Heme</keyword>
<dbReference type="SUPFAM" id="SSF81442">
    <property type="entry name" value="Cytochrome c oxidase subunit I-like"/>
    <property type="match status" value="1"/>
</dbReference>
<keyword evidence="11" id="KW-0408">Iron</keyword>
<evidence type="ECO:0000256" key="8">
    <source>
        <dbReference type="ARBA" id="ARBA00022723"/>
    </source>
</evidence>
<evidence type="ECO:0000256" key="15">
    <source>
        <dbReference type="SAM" id="Phobius"/>
    </source>
</evidence>
<dbReference type="EMBL" id="JBHSLW010000009">
    <property type="protein sequence ID" value="MFC5419509.1"/>
    <property type="molecule type" value="Genomic_DNA"/>
</dbReference>
<dbReference type="InterPro" id="IPR023616">
    <property type="entry name" value="Cyt_c_oxase-like_su1_dom"/>
</dbReference>
<comment type="caution">
    <text evidence="17">The sequence shown here is derived from an EMBL/GenBank/DDBJ whole genome shotgun (WGS) entry which is preliminary data.</text>
</comment>
<dbReference type="PROSITE" id="PS00077">
    <property type="entry name" value="COX1_CUB"/>
    <property type="match status" value="1"/>
</dbReference>
<keyword evidence="13 15" id="KW-0472">Membrane</keyword>
<feature type="transmembrane region" description="Helical" evidence="15">
    <location>
        <begin position="200"/>
        <end position="223"/>
    </location>
</feature>
<feature type="transmembrane region" description="Helical" evidence="15">
    <location>
        <begin position="156"/>
        <end position="180"/>
    </location>
</feature>
<evidence type="ECO:0000256" key="3">
    <source>
        <dbReference type="ARBA" id="ARBA00022448"/>
    </source>
</evidence>
<dbReference type="RefSeq" id="WP_377797296.1">
    <property type="nucleotide sequence ID" value="NZ_JBHSLW010000009.1"/>
</dbReference>
<evidence type="ECO:0000256" key="11">
    <source>
        <dbReference type="ARBA" id="ARBA00023004"/>
    </source>
</evidence>
<keyword evidence="6 14" id="KW-0679">Respiratory chain</keyword>
<feature type="transmembrane region" description="Helical" evidence="15">
    <location>
        <begin position="320"/>
        <end position="342"/>
    </location>
</feature>
<evidence type="ECO:0000256" key="14">
    <source>
        <dbReference type="RuleBase" id="RU000370"/>
    </source>
</evidence>
<feature type="transmembrane region" description="Helical" evidence="15">
    <location>
        <begin position="26"/>
        <end position="46"/>
    </location>
</feature>
<dbReference type="PANTHER" id="PTHR10422">
    <property type="entry name" value="CYTOCHROME C OXIDASE SUBUNIT 1"/>
    <property type="match status" value="1"/>
</dbReference>
<evidence type="ECO:0000256" key="2">
    <source>
        <dbReference type="ARBA" id="ARBA00009578"/>
    </source>
</evidence>
<keyword evidence="12" id="KW-0186">Copper</keyword>
<dbReference type="NCBIfam" id="TIGR02843">
    <property type="entry name" value="CyoB"/>
    <property type="match status" value="1"/>
</dbReference>
<name>A0ABW0IQJ4_9HYPH</name>
<protein>
    <submittedName>
        <fullName evidence="17">Cytochrome o ubiquinol oxidase subunit I</fullName>
    </submittedName>
</protein>
<feature type="transmembrane region" description="Helical" evidence="15">
    <location>
        <begin position="243"/>
        <end position="265"/>
    </location>
</feature>
<feature type="transmembrane region" description="Helical" evidence="15">
    <location>
        <begin position="113"/>
        <end position="136"/>
    </location>
</feature>
<evidence type="ECO:0000259" key="16">
    <source>
        <dbReference type="PROSITE" id="PS50855"/>
    </source>
</evidence>
<dbReference type="Proteomes" id="UP001596053">
    <property type="component" value="Unassembled WGS sequence"/>
</dbReference>
<feature type="transmembrane region" description="Helical" evidence="15">
    <location>
        <begin position="425"/>
        <end position="450"/>
    </location>
</feature>
<evidence type="ECO:0000256" key="1">
    <source>
        <dbReference type="ARBA" id="ARBA00004651"/>
    </source>
</evidence>
<feature type="domain" description="Cytochrome oxidase subunit I profile" evidence="16">
    <location>
        <begin position="49"/>
        <end position="569"/>
    </location>
</feature>
<evidence type="ECO:0000256" key="10">
    <source>
        <dbReference type="ARBA" id="ARBA00022989"/>
    </source>
</evidence>
<dbReference type="PRINTS" id="PR01165">
    <property type="entry name" value="CYCOXIDASEI"/>
</dbReference>
<dbReference type="PANTHER" id="PTHR10422:SF35">
    <property type="entry name" value="CYTOCHROME BO(3) UBIQUINOL OXIDASE SUBUNIT 1"/>
    <property type="match status" value="1"/>
</dbReference>
<keyword evidence="7 14" id="KW-0812">Transmembrane</keyword>
<dbReference type="InterPro" id="IPR000883">
    <property type="entry name" value="Cyt_C_Oxase_1"/>
</dbReference>
<evidence type="ECO:0000313" key="17">
    <source>
        <dbReference type="EMBL" id="MFC5419509.1"/>
    </source>
</evidence>
<keyword evidence="10 15" id="KW-1133">Transmembrane helix</keyword>
<proteinExistence type="inferred from homology"/>
<dbReference type="InterPro" id="IPR036927">
    <property type="entry name" value="Cyt_c_oxase-like_su1_sf"/>
</dbReference>
<feature type="transmembrane region" description="Helical" evidence="15">
    <location>
        <begin position="285"/>
        <end position="308"/>
    </location>
</feature>
<evidence type="ECO:0000256" key="5">
    <source>
        <dbReference type="ARBA" id="ARBA00022617"/>
    </source>
</evidence>
<evidence type="ECO:0000256" key="12">
    <source>
        <dbReference type="ARBA" id="ARBA00023008"/>
    </source>
</evidence>
<dbReference type="InterPro" id="IPR014207">
    <property type="entry name" value="Cyt_c_ubiqinol_oxidase_su1"/>
</dbReference>
<evidence type="ECO:0000256" key="6">
    <source>
        <dbReference type="ARBA" id="ARBA00022660"/>
    </source>
</evidence>
<feature type="transmembrane region" description="Helical" evidence="15">
    <location>
        <begin position="67"/>
        <end position="84"/>
    </location>
</feature>
<feature type="transmembrane region" description="Helical" evidence="15">
    <location>
        <begin position="390"/>
        <end position="413"/>
    </location>
</feature>
<gene>
    <name evidence="17" type="primary">cyoB</name>
    <name evidence="17" type="ORF">ACFPOB_08035</name>
</gene>
<feature type="transmembrane region" description="Helical" evidence="15">
    <location>
        <begin position="624"/>
        <end position="641"/>
    </location>
</feature>
<dbReference type="InterPro" id="IPR023615">
    <property type="entry name" value="Cyt_c_Oxase_su1_BS"/>
</dbReference>
<evidence type="ECO:0000256" key="9">
    <source>
        <dbReference type="ARBA" id="ARBA00022982"/>
    </source>
</evidence>
<dbReference type="Gene3D" id="1.20.210.10">
    <property type="entry name" value="Cytochrome c oxidase-like, subunit I domain"/>
    <property type="match status" value="1"/>
</dbReference>
<evidence type="ECO:0000256" key="13">
    <source>
        <dbReference type="ARBA" id="ARBA00023136"/>
    </source>
</evidence>
<dbReference type="Pfam" id="PF00115">
    <property type="entry name" value="COX1"/>
    <property type="match status" value="1"/>
</dbReference>
<dbReference type="PROSITE" id="PS50855">
    <property type="entry name" value="COX1"/>
    <property type="match status" value="1"/>
</dbReference>
<feature type="transmembrane region" description="Helical" evidence="15">
    <location>
        <begin position="354"/>
        <end position="378"/>
    </location>
</feature>
<feature type="transmembrane region" description="Helical" evidence="15">
    <location>
        <begin position="462"/>
        <end position="483"/>
    </location>
</feature>